<proteinExistence type="predicted"/>
<evidence type="ECO:0000313" key="1">
    <source>
        <dbReference type="EMBL" id="RKD75940.1"/>
    </source>
</evidence>
<evidence type="ECO:0000313" key="2">
    <source>
        <dbReference type="Proteomes" id="UP000285120"/>
    </source>
</evidence>
<sequence>MNVTNDTFINLIYIPISQTSDTKELFADTLLALKRSVYADTDIENWNGFQLGEEFQLGPYEVKVVAIVPTHFSSMAEYDSSSAASHVSYYLMPPAGVQ</sequence>
<protein>
    <submittedName>
        <fullName evidence="1">Uncharacterized protein</fullName>
    </submittedName>
</protein>
<dbReference type="Proteomes" id="UP000285120">
    <property type="component" value="Unassembled WGS sequence"/>
</dbReference>
<organism evidence="1 2">
    <name type="scientific">Sinobaca qinghaiensis</name>
    <dbReference type="NCBI Taxonomy" id="342944"/>
    <lineage>
        <taxon>Bacteria</taxon>
        <taxon>Bacillati</taxon>
        <taxon>Bacillota</taxon>
        <taxon>Bacilli</taxon>
        <taxon>Bacillales</taxon>
        <taxon>Sporolactobacillaceae</taxon>
        <taxon>Sinobaca</taxon>
    </lineage>
</organism>
<keyword evidence="2" id="KW-1185">Reference proteome</keyword>
<comment type="caution">
    <text evidence="1">The sequence shown here is derived from an EMBL/GenBank/DDBJ whole genome shotgun (WGS) entry which is preliminary data.</text>
</comment>
<dbReference type="RefSeq" id="WP_120191365.1">
    <property type="nucleotide sequence ID" value="NZ_RAPK01000006.1"/>
</dbReference>
<gene>
    <name evidence="1" type="ORF">ATL39_0150</name>
</gene>
<dbReference type="AlphaFoldDB" id="A0A419V7C4"/>
<dbReference type="EMBL" id="RAPK01000006">
    <property type="protein sequence ID" value="RKD75940.1"/>
    <property type="molecule type" value="Genomic_DNA"/>
</dbReference>
<accession>A0A419V7C4</accession>
<reference evidence="1 2" key="1">
    <citation type="submission" date="2018-09" db="EMBL/GenBank/DDBJ databases">
        <title>Genomic Encyclopedia of Archaeal and Bacterial Type Strains, Phase II (KMG-II): from individual species to whole genera.</title>
        <authorList>
            <person name="Goeker M."/>
        </authorList>
    </citation>
    <scope>NUCLEOTIDE SEQUENCE [LARGE SCALE GENOMIC DNA]</scope>
    <source>
        <strain evidence="1 2">DSM 17008</strain>
    </source>
</reference>
<name>A0A419V7C4_9BACL</name>
<dbReference type="OrthoDB" id="3010148at2"/>